<sequence length="280" mass="30515">MISNPAQQLLAALEEKGFQAHYCNYKTDDYEAQLQDPGQLVVIAGGDGTLLKVSRHLVGKGVPLAFLPLGTANNIATQLGISGPPAVLIRHWDLSRRKALDVGLMEKPGAQDYFLESAGFGLLPHLGAEHSKDTSGTRTQEAELQAARQQLLKLLRTQQADTARLVLDGYPLEGRYLLVQVMNMGYTGPRLALAPGADASDGLLDVVLVREEERQLLQQYLSAIQKGDLPRGSLPVHRAKSLSIRWSGRHHYDGIEMHDSPSALTIQFSLIPKGLEVLSS</sequence>
<dbReference type="SUPFAM" id="SSF111331">
    <property type="entry name" value="NAD kinase/diacylglycerol kinase-like"/>
    <property type="match status" value="1"/>
</dbReference>
<proteinExistence type="predicted"/>
<name>M7N3S5_9BACT</name>
<dbReference type="OrthoDB" id="142078at2"/>
<dbReference type="EMBL" id="AODQ01000029">
    <property type="protein sequence ID" value="EMR03313.1"/>
    <property type="molecule type" value="Genomic_DNA"/>
</dbReference>
<evidence type="ECO:0000256" key="3">
    <source>
        <dbReference type="ARBA" id="ARBA00022777"/>
    </source>
</evidence>
<dbReference type="Pfam" id="PF19279">
    <property type="entry name" value="YegS_C"/>
    <property type="match status" value="1"/>
</dbReference>
<dbReference type="InterPro" id="IPR001206">
    <property type="entry name" value="Diacylglycerol_kinase_cat_dom"/>
</dbReference>
<organism evidence="6 7">
    <name type="scientific">Cesiribacter andamanensis AMV16</name>
    <dbReference type="NCBI Taxonomy" id="1279009"/>
    <lineage>
        <taxon>Bacteria</taxon>
        <taxon>Pseudomonadati</taxon>
        <taxon>Bacteroidota</taxon>
        <taxon>Cytophagia</taxon>
        <taxon>Cytophagales</taxon>
        <taxon>Cesiribacteraceae</taxon>
        <taxon>Cesiribacter</taxon>
    </lineage>
</organism>
<dbReference type="InterPro" id="IPR017438">
    <property type="entry name" value="ATP-NAD_kinase_N"/>
</dbReference>
<dbReference type="GO" id="GO:0005524">
    <property type="term" value="F:ATP binding"/>
    <property type="evidence" value="ECO:0007669"/>
    <property type="project" value="UniProtKB-KW"/>
</dbReference>
<dbReference type="Gene3D" id="3.40.50.10330">
    <property type="entry name" value="Probable inorganic polyphosphate/atp-NAD kinase, domain 1"/>
    <property type="match status" value="1"/>
</dbReference>
<comment type="caution">
    <text evidence="6">The sequence shown here is derived from an EMBL/GenBank/DDBJ whole genome shotgun (WGS) entry which is preliminary data.</text>
</comment>
<dbReference type="RefSeq" id="WP_009194964.1">
    <property type="nucleotide sequence ID" value="NZ_AODQ01000029.1"/>
</dbReference>
<dbReference type="Pfam" id="PF00781">
    <property type="entry name" value="DAGK_cat"/>
    <property type="match status" value="1"/>
</dbReference>
<dbReference type="GO" id="GO:0004143">
    <property type="term" value="F:ATP-dependent diacylglycerol kinase activity"/>
    <property type="evidence" value="ECO:0007669"/>
    <property type="project" value="UniProtKB-EC"/>
</dbReference>
<dbReference type="InterPro" id="IPR050187">
    <property type="entry name" value="Lipid_Phosphate_FormReg"/>
</dbReference>
<dbReference type="AlphaFoldDB" id="M7N3S5"/>
<accession>M7N3S5</accession>
<keyword evidence="4" id="KW-0067">ATP-binding</keyword>
<keyword evidence="1 6" id="KW-0808">Transferase</keyword>
<protein>
    <submittedName>
        <fullName evidence="6">Diacylglycerol kinase</fullName>
        <ecNumber evidence="6">2.7.1.107</ecNumber>
    </submittedName>
</protein>
<feature type="domain" description="DAGKc" evidence="5">
    <location>
        <begin position="1"/>
        <end position="109"/>
    </location>
</feature>
<dbReference type="eggNOG" id="COG1597">
    <property type="taxonomic scope" value="Bacteria"/>
</dbReference>
<evidence type="ECO:0000256" key="2">
    <source>
        <dbReference type="ARBA" id="ARBA00022741"/>
    </source>
</evidence>
<evidence type="ECO:0000256" key="1">
    <source>
        <dbReference type="ARBA" id="ARBA00022679"/>
    </source>
</evidence>
<evidence type="ECO:0000313" key="7">
    <source>
        <dbReference type="Proteomes" id="UP000011910"/>
    </source>
</evidence>
<keyword evidence="3 6" id="KW-0418">Kinase</keyword>
<dbReference type="STRING" id="1279009.ADICEAN_01567"/>
<dbReference type="InterPro" id="IPR016064">
    <property type="entry name" value="NAD/diacylglycerol_kinase_sf"/>
</dbReference>
<dbReference type="Proteomes" id="UP000011910">
    <property type="component" value="Unassembled WGS sequence"/>
</dbReference>
<evidence type="ECO:0000313" key="6">
    <source>
        <dbReference type="EMBL" id="EMR03313.1"/>
    </source>
</evidence>
<dbReference type="EC" id="2.7.1.107" evidence="6"/>
<dbReference type="PANTHER" id="PTHR12358">
    <property type="entry name" value="SPHINGOSINE KINASE"/>
    <property type="match status" value="1"/>
</dbReference>
<dbReference type="InterPro" id="IPR045540">
    <property type="entry name" value="YegS/DAGK_C"/>
</dbReference>
<reference evidence="6 7" key="1">
    <citation type="journal article" date="2013" name="Genome Announc.">
        <title>Draft Genome Sequence of Cesiribacter andamanensis Strain AMV16T, Isolated from a Soil Sample from a Mud Volcano in the Andaman Islands, India.</title>
        <authorList>
            <person name="Shivaji S."/>
            <person name="Ara S."/>
            <person name="Begum Z."/>
            <person name="Srinivas T.N."/>
            <person name="Singh A."/>
            <person name="Kumar Pinnaka A."/>
        </authorList>
    </citation>
    <scope>NUCLEOTIDE SEQUENCE [LARGE SCALE GENOMIC DNA]</scope>
    <source>
        <strain evidence="6 7">AMV16</strain>
    </source>
</reference>
<gene>
    <name evidence="6" type="primary">dagK_1</name>
    <name evidence="6" type="ORF">ADICEAN_01567</name>
</gene>
<keyword evidence="7" id="KW-1185">Reference proteome</keyword>
<evidence type="ECO:0000256" key="4">
    <source>
        <dbReference type="ARBA" id="ARBA00022840"/>
    </source>
</evidence>
<dbReference type="Gene3D" id="2.60.200.40">
    <property type="match status" value="1"/>
</dbReference>
<dbReference type="PANTHER" id="PTHR12358:SF54">
    <property type="entry name" value="SPHINGOSINE KINASE RELATED PROTEIN"/>
    <property type="match status" value="1"/>
</dbReference>
<evidence type="ECO:0000259" key="5">
    <source>
        <dbReference type="PROSITE" id="PS50146"/>
    </source>
</evidence>
<dbReference type="PROSITE" id="PS50146">
    <property type="entry name" value="DAGK"/>
    <property type="match status" value="1"/>
</dbReference>
<keyword evidence="2" id="KW-0547">Nucleotide-binding</keyword>